<feature type="region of interest" description="Disordered" evidence="1">
    <location>
        <begin position="43"/>
        <end position="76"/>
    </location>
</feature>
<dbReference type="eggNOG" id="ENOG5031WG6">
    <property type="taxonomic scope" value="Bacteria"/>
</dbReference>
<name>A0A086BND6_9BIFI</name>
<evidence type="ECO:0000313" key="3">
    <source>
        <dbReference type="Proteomes" id="UP000028730"/>
    </source>
</evidence>
<keyword evidence="3" id="KW-1185">Reference proteome</keyword>
<dbReference type="Proteomes" id="UP000028730">
    <property type="component" value="Unassembled WGS sequence"/>
</dbReference>
<sequence length="86" mass="9470">MTAPSEFYVRSPLALWQFFCPHPCREQWMASISAVKVPKPPCSTAAQASPLMTSDIPPKTRGSGRSRSPLVNPSLTLRQRVRAQCG</sequence>
<feature type="compositionally biased region" description="Polar residues" evidence="1">
    <location>
        <begin position="63"/>
        <end position="76"/>
    </location>
</feature>
<accession>A0A086BND6</accession>
<reference evidence="2 3" key="1">
    <citation type="journal article" date="2014" name="Appl. Environ. Microbiol.">
        <title>Genomic encyclopedia of type strains of the genus Bifidobacterium.</title>
        <authorList>
            <person name="Milani C."/>
            <person name="Lugli G.A."/>
            <person name="Duranti S."/>
            <person name="Turroni F."/>
            <person name="Bottacini F."/>
            <person name="Mangifesta M."/>
            <person name="Sanchez B."/>
            <person name="Viappiani A."/>
            <person name="Mancabelli L."/>
            <person name="Taminiau B."/>
            <person name="Delcenserie V."/>
            <person name="Barrangou R."/>
            <person name="Margolles A."/>
            <person name="van Sinderen D."/>
            <person name="Ventura M."/>
        </authorList>
    </citation>
    <scope>NUCLEOTIDE SEQUENCE [LARGE SCALE GENOMIC DNA]</scope>
    <source>
        <strain evidence="2 3">DSM 19703</strain>
    </source>
</reference>
<gene>
    <name evidence="2" type="ORF">BBOMB_1577</name>
</gene>
<proteinExistence type="predicted"/>
<organism evidence="2 3">
    <name type="scientific">Bifidobacterium bombi DSM 19703</name>
    <dbReference type="NCBI Taxonomy" id="1341695"/>
    <lineage>
        <taxon>Bacteria</taxon>
        <taxon>Bacillati</taxon>
        <taxon>Actinomycetota</taxon>
        <taxon>Actinomycetes</taxon>
        <taxon>Bifidobacteriales</taxon>
        <taxon>Bifidobacteriaceae</taxon>
        <taxon>Bifidobacterium</taxon>
    </lineage>
</organism>
<dbReference type="EMBL" id="ATLK01000003">
    <property type="protein sequence ID" value="KFF30450.1"/>
    <property type="molecule type" value="Genomic_DNA"/>
</dbReference>
<comment type="caution">
    <text evidence="2">The sequence shown here is derived from an EMBL/GenBank/DDBJ whole genome shotgun (WGS) entry which is preliminary data.</text>
</comment>
<protein>
    <submittedName>
        <fullName evidence="2">Uncharacterized protein</fullName>
    </submittedName>
</protein>
<evidence type="ECO:0000313" key="2">
    <source>
        <dbReference type="EMBL" id="KFF30450.1"/>
    </source>
</evidence>
<dbReference type="AlphaFoldDB" id="A0A086BND6"/>
<evidence type="ECO:0000256" key="1">
    <source>
        <dbReference type="SAM" id="MobiDB-lite"/>
    </source>
</evidence>
<dbReference type="STRING" id="1341695.BBOMB_1577"/>